<dbReference type="RefSeq" id="WP_131701690.1">
    <property type="nucleotide sequence ID" value="NZ_JAUEHC010000014.1"/>
</dbReference>
<reference evidence="1 2" key="1">
    <citation type="submission" date="2023-06" db="EMBL/GenBank/DDBJ databases">
        <title>Genome characterization of Enterobacterales and Pseudomonas spp isolates with different phenotypes to cefepime-taniborbactam.</title>
        <authorList>
            <person name="Hernandez-Garcia M."/>
            <person name="Garcia-Castillo M."/>
            <person name="Ruiz-Garbajosa P."/>
            <person name="Canton R."/>
        </authorList>
    </citation>
    <scope>NUCLEOTIDE SEQUENCE [LARGE SCALE GENOMIC DNA]</scope>
    <source>
        <strain evidence="1 2">A003</strain>
    </source>
</reference>
<dbReference type="EMBL" id="JAUEHC010000014">
    <property type="protein sequence ID" value="MEZ4051986.1"/>
    <property type="molecule type" value="Genomic_DNA"/>
</dbReference>
<sequence length="128" mass="14149">MGVVTGAAIRHSWLSLYDAIRTFTTTGIALPRQGNVPGLTGMPSHTQSDFRYAEMKKPPALTSGSKLLVMAQVAFWLSPHNSAFGLSMSPIHERCHLALHHLNEGINPSLESRLTKNRHFVNRFPTES</sequence>
<proteinExistence type="predicted"/>
<protein>
    <submittedName>
        <fullName evidence="1">Uncharacterized protein</fullName>
    </submittedName>
</protein>
<evidence type="ECO:0000313" key="2">
    <source>
        <dbReference type="Proteomes" id="UP001567731"/>
    </source>
</evidence>
<comment type="caution">
    <text evidence="1">The sequence shown here is derived from an EMBL/GenBank/DDBJ whole genome shotgun (WGS) entry which is preliminary data.</text>
</comment>
<dbReference type="Proteomes" id="UP001567731">
    <property type="component" value="Unassembled WGS sequence"/>
</dbReference>
<evidence type="ECO:0000313" key="1">
    <source>
        <dbReference type="EMBL" id="MEZ4051986.1"/>
    </source>
</evidence>
<gene>
    <name evidence="1" type="ORF">QVM81_10390</name>
</gene>
<name>A0ABV4JEI9_9ENTR</name>
<accession>A0ABV4JEI9</accession>
<organism evidence="1 2">
    <name type="scientific">Enterobacter rongchengensis</name>
    <dbReference type="NCBI Taxonomy" id="3030999"/>
    <lineage>
        <taxon>Bacteria</taxon>
        <taxon>Pseudomonadati</taxon>
        <taxon>Pseudomonadota</taxon>
        <taxon>Gammaproteobacteria</taxon>
        <taxon>Enterobacterales</taxon>
        <taxon>Enterobacteriaceae</taxon>
        <taxon>Enterobacter</taxon>
    </lineage>
</organism>
<keyword evidence="2" id="KW-1185">Reference proteome</keyword>